<dbReference type="InterPro" id="IPR050529">
    <property type="entry name" value="CYP450_sterol_14alpha_dmase"/>
</dbReference>
<dbReference type="SUPFAM" id="SSF48264">
    <property type="entry name" value="Cytochrome P450"/>
    <property type="match status" value="1"/>
</dbReference>
<evidence type="ECO:0000313" key="6">
    <source>
        <dbReference type="Proteomes" id="UP000224854"/>
    </source>
</evidence>
<name>A0A2C5YW07_9HYPO</name>
<evidence type="ECO:0000256" key="1">
    <source>
        <dbReference type="ARBA" id="ARBA00010617"/>
    </source>
</evidence>
<comment type="similarity">
    <text evidence="1">Belongs to the cytochrome P450 family.</text>
</comment>
<dbReference type="OrthoDB" id="1470350at2759"/>
<keyword evidence="6" id="KW-1185">Reference proteome</keyword>
<sequence length="510" mass="57100">MDSTYMGKATCAQIPLLPGLHVFLFQGRGTIQRLFKHPQVGSLIPLFTFALKHLFGLPERCVKVYRADNLGQGFKPQAGSNVPPDSRVFYATHKDLARGLTGPRMELFTQNCMHGFLRHVQAYNGDCIAHQEWVQGPDLMHFFRHTLGSALIEAHFGQALLKLSPRFMHDMWKVEAGLHWFARQMPRLLMPGLYQARDSMVEQLTAWYVYARDHFDETAIDEHGDWDPVWGSRLNRDRQKALRQIKEHDDRAMASLDVGYCLGLTSNVVSAAVMAAYHVFSDKGLLSELRTSIVKTLGSARVNDIPSSSLLGTDALLCSIYAETLRLHATTNLVVAAPVDVRLGEWLLPGGSLAMVNSGVAHMDADFWNTRRGKYPVSRFWARRFIVDPKDPESGPISPGCPSRPPCRGDGDAPYFSLDGTTASWIPYGGAYWARTEIHACVLLTFGVGGTRICPGRFLSKNILLGALAYLVLEFDIEPQVNSMVVNPWRYGVGVDHPRRPTPYRIRKHL</sequence>
<dbReference type="Gene3D" id="1.10.630.10">
    <property type="entry name" value="Cytochrome P450"/>
    <property type="match status" value="1"/>
</dbReference>
<dbReference type="Proteomes" id="UP000224854">
    <property type="component" value="Unassembled WGS sequence"/>
</dbReference>
<evidence type="ECO:0000313" key="5">
    <source>
        <dbReference type="EMBL" id="PHH71803.1"/>
    </source>
</evidence>
<gene>
    <name evidence="5" type="ORF">CDD82_6330</name>
</gene>
<dbReference type="PANTHER" id="PTHR24304:SF2">
    <property type="entry name" value="24-HYDROXYCHOLESTEROL 7-ALPHA-HYDROXYLASE"/>
    <property type="match status" value="1"/>
</dbReference>
<evidence type="ECO:0000256" key="4">
    <source>
        <dbReference type="ARBA" id="ARBA00023004"/>
    </source>
</evidence>
<accession>A0A2C5YW07</accession>
<dbReference type="GO" id="GO:0005506">
    <property type="term" value="F:iron ion binding"/>
    <property type="evidence" value="ECO:0007669"/>
    <property type="project" value="InterPro"/>
</dbReference>
<evidence type="ECO:0000256" key="3">
    <source>
        <dbReference type="ARBA" id="ARBA00022723"/>
    </source>
</evidence>
<dbReference type="PANTHER" id="PTHR24304">
    <property type="entry name" value="CYTOCHROME P450 FAMILY 7"/>
    <property type="match status" value="1"/>
</dbReference>
<protein>
    <recommendedName>
        <fullName evidence="7">Cytochrome P450</fullName>
    </recommendedName>
</protein>
<comment type="caution">
    <text evidence="5">The sequence shown here is derived from an EMBL/GenBank/DDBJ whole genome shotgun (WGS) entry which is preliminary data.</text>
</comment>
<keyword evidence="4" id="KW-0408">Iron</keyword>
<dbReference type="GO" id="GO:0016705">
    <property type="term" value="F:oxidoreductase activity, acting on paired donors, with incorporation or reduction of molecular oxygen"/>
    <property type="evidence" value="ECO:0007669"/>
    <property type="project" value="InterPro"/>
</dbReference>
<reference evidence="5 6" key="1">
    <citation type="submission" date="2017-06" db="EMBL/GenBank/DDBJ databases">
        <title>Ant-infecting Ophiocordyceps genomes reveal a high diversity of potential behavioral manipulation genes and a possible major role for enterotoxins.</title>
        <authorList>
            <person name="De Bekker C."/>
            <person name="Evans H.C."/>
            <person name="Brachmann A."/>
            <person name="Hughes D.P."/>
        </authorList>
    </citation>
    <scope>NUCLEOTIDE SEQUENCE [LARGE SCALE GENOMIC DNA]</scope>
    <source>
        <strain evidence="5 6">1348a</strain>
    </source>
</reference>
<dbReference type="GO" id="GO:0020037">
    <property type="term" value="F:heme binding"/>
    <property type="evidence" value="ECO:0007669"/>
    <property type="project" value="InterPro"/>
</dbReference>
<dbReference type="EMBL" id="NJEU01000642">
    <property type="protein sequence ID" value="PHH71803.1"/>
    <property type="molecule type" value="Genomic_DNA"/>
</dbReference>
<evidence type="ECO:0008006" key="7">
    <source>
        <dbReference type="Google" id="ProtNLM"/>
    </source>
</evidence>
<dbReference type="GO" id="GO:0008395">
    <property type="term" value="F:steroid hydroxylase activity"/>
    <property type="evidence" value="ECO:0007669"/>
    <property type="project" value="TreeGrafter"/>
</dbReference>
<keyword evidence="2" id="KW-0349">Heme</keyword>
<proteinExistence type="inferred from homology"/>
<dbReference type="AlphaFoldDB" id="A0A2C5YW07"/>
<evidence type="ECO:0000256" key="2">
    <source>
        <dbReference type="ARBA" id="ARBA00022617"/>
    </source>
</evidence>
<dbReference type="InterPro" id="IPR036396">
    <property type="entry name" value="Cyt_P450_sf"/>
</dbReference>
<keyword evidence="3" id="KW-0479">Metal-binding</keyword>
<organism evidence="5 6">
    <name type="scientific">Ophiocordyceps australis</name>
    <dbReference type="NCBI Taxonomy" id="1399860"/>
    <lineage>
        <taxon>Eukaryota</taxon>
        <taxon>Fungi</taxon>
        <taxon>Dikarya</taxon>
        <taxon>Ascomycota</taxon>
        <taxon>Pezizomycotina</taxon>
        <taxon>Sordariomycetes</taxon>
        <taxon>Hypocreomycetidae</taxon>
        <taxon>Hypocreales</taxon>
        <taxon>Ophiocordycipitaceae</taxon>
        <taxon>Ophiocordyceps</taxon>
    </lineage>
</organism>